<dbReference type="PRINTS" id="PR00368">
    <property type="entry name" value="FADPNR"/>
</dbReference>
<dbReference type="Proteomes" id="UP000199052">
    <property type="component" value="Unassembled WGS sequence"/>
</dbReference>
<dbReference type="AlphaFoldDB" id="A0A1I2YWW1"/>
<gene>
    <name evidence="9" type="ORF">FHR37_000575</name>
    <name evidence="10" type="ORF">SAMN05421678_11542</name>
</gene>
<organism evidence="10 11">
    <name type="scientific">Actinopolymorpha cephalotaxi</name>
    <dbReference type="NCBI Taxonomy" id="504797"/>
    <lineage>
        <taxon>Bacteria</taxon>
        <taxon>Bacillati</taxon>
        <taxon>Actinomycetota</taxon>
        <taxon>Actinomycetes</taxon>
        <taxon>Propionibacteriales</taxon>
        <taxon>Actinopolymorphaceae</taxon>
        <taxon>Actinopolymorpha</taxon>
    </lineage>
</organism>
<dbReference type="EMBL" id="JACBZA010000001">
    <property type="protein sequence ID" value="NYH81724.1"/>
    <property type="molecule type" value="Genomic_DNA"/>
</dbReference>
<dbReference type="FunFam" id="3.50.50.60:FF:000026">
    <property type="entry name" value="Succinate dehydrogenase flavoprotein subunit"/>
    <property type="match status" value="1"/>
</dbReference>
<dbReference type="RefSeq" id="WP_092886798.1">
    <property type="nucleotide sequence ID" value="NZ_FOOI01000015.1"/>
</dbReference>
<dbReference type="InterPro" id="IPR027477">
    <property type="entry name" value="Succ_DH/fumarate_Rdtase_cat_sf"/>
</dbReference>
<dbReference type="EC" id="1.3.5.1" evidence="9"/>
<dbReference type="NCBIfam" id="NF005866">
    <property type="entry name" value="PRK07803.1"/>
    <property type="match status" value="1"/>
</dbReference>
<dbReference type="Pfam" id="PF00890">
    <property type="entry name" value="FAD_binding_2"/>
    <property type="match status" value="1"/>
</dbReference>
<dbReference type="EMBL" id="FOOI01000015">
    <property type="protein sequence ID" value="SFH29759.1"/>
    <property type="molecule type" value="Genomic_DNA"/>
</dbReference>
<evidence type="ECO:0000313" key="9">
    <source>
        <dbReference type="EMBL" id="NYH81724.1"/>
    </source>
</evidence>
<evidence type="ECO:0000259" key="8">
    <source>
        <dbReference type="Pfam" id="PF02910"/>
    </source>
</evidence>
<dbReference type="EC" id="1.3.5.4" evidence="9"/>
<dbReference type="SUPFAM" id="SSF46977">
    <property type="entry name" value="Succinate dehydrogenase/fumarate reductase flavoprotein C-terminal domain"/>
    <property type="match status" value="1"/>
</dbReference>
<dbReference type="GO" id="GO:0008177">
    <property type="term" value="F:succinate dehydrogenase (quinone) activity"/>
    <property type="evidence" value="ECO:0007669"/>
    <property type="project" value="UniProtKB-EC"/>
</dbReference>
<dbReference type="PIRSF" id="PIRSF000171">
    <property type="entry name" value="SDHA_APRA_LASPO"/>
    <property type="match status" value="1"/>
</dbReference>
<keyword evidence="12" id="KW-1185">Reference proteome</keyword>
<evidence type="ECO:0000256" key="1">
    <source>
        <dbReference type="ARBA" id="ARBA00001974"/>
    </source>
</evidence>
<dbReference type="Gene3D" id="3.90.700.10">
    <property type="entry name" value="Succinate dehydrogenase/fumarate reductase flavoprotein, catalytic domain"/>
    <property type="match status" value="1"/>
</dbReference>
<keyword evidence="3" id="KW-0274">FAD</keyword>
<evidence type="ECO:0000256" key="4">
    <source>
        <dbReference type="ARBA" id="ARBA00023002"/>
    </source>
</evidence>
<dbReference type="Gene3D" id="1.20.58.100">
    <property type="entry name" value="Fumarate reductase/succinate dehydrogenase flavoprotein-like, C-terminal domain"/>
    <property type="match status" value="1"/>
</dbReference>
<dbReference type="PANTHER" id="PTHR11632:SF51">
    <property type="entry name" value="SUCCINATE DEHYDROGENASE [UBIQUINONE] FLAVOPROTEIN SUBUNIT, MITOCHONDRIAL"/>
    <property type="match status" value="1"/>
</dbReference>
<reference evidence="10 11" key="1">
    <citation type="submission" date="2016-10" db="EMBL/GenBank/DDBJ databases">
        <authorList>
            <person name="de Groot N.N."/>
        </authorList>
    </citation>
    <scope>NUCLEOTIDE SEQUENCE [LARGE SCALE GENOMIC DNA]</scope>
    <source>
        <strain evidence="10 11">CPCC 202808</strain>
    </source>
</reference>
<dbReference type="Proteomes" id="UP000533017">
    <property type="component" value="Unassembled WGS sequence"/>
</dbReference>
<evidence type="ECO:0000259" key="7">
    <source>
        <dbReference type="Pfam" id="PF00890"/>
    </source>
</evidence>
<feature type="domain" description="Fumarate reductase/succinate dehydrogenase flavoprotein-like C-terminal" evidence="8">
    <location>
        <begin position="479"/>
        <end position="591"/>
    </location>
</feature>
<evidence type="ECO:0000313" key="10">
    <source>
        <dbReference type="EMBL" id="SFH29759.1"/>
    </source>
</evidence>
<dbReference type="OrthoDB" id="9805351at2"/>
<evidence type="ECO:0000313" key="11">
    <source>
        <dbReference type="Proteomes" id="UP000199052"/>
    </source>
</evidence>
<evidence type="ECO:0000256" key="2">
    <source>
        <dbReference type="ARBA" id="ARBA00022630"/>
    </source>
</evidence>
<dbReference type="STRING" id="504797.SAMN05421678_11542"/>
<dbReference type="PANTHER" id="PTHR11632">
    <property type="entry name" value="SUCCINATE DEHYDROGENASE 2 FLAVOPROTEIN SUBUNIT"/>
    <property type="match status" value="1"/>
</dbReference>
<dbReference type="InterPro" id="IPR037099">
    <property type="entry name" value="Fum_R/Succ_DH_flav-like_C_sf"/>
</dbReference>
<accession>A0A1I2YWW1</accession>
<evidence type="ECO:0000313" key="12">
    <source>
        <dbReference type="Proteomes" id="UP000533017"/>
    </source>
</evidence>
<feature type="domain" description="FAD-dependent oxidoreductase 2 FAD-binding" evidence="7">
    <location>
        <begin position="16"/>
        <end position="422"/>
    </location>
</feature>
<dbReference type="InterPro" id="IPR015939">
    <property type="entry name" value="Fum_Rdtase/Succ_DH_flav-like_C"/>
</dbReference>
<dbReference type="FunFam" id="3.90.700.10:FF:000005">
    <property type="entry name" value="Succinate dehydrogenase flavoprotein subunit"/>
    <property type="match status" value="1"/>
</dbReference>
<proteinExistence type="predicted"/>
<keyword evidence="6" id="KW-0175">Coiled coil</keyword>
<sequence length="604" mass="66405">MSTVEPRNTGERHSYDVVVVGAGGAGLRAAIAAHDAGARTAIVCKSLLGKAHTVMAEGGIAAAMGNAWPEDNWKVHFRDTMRGGKMLNNWRMAQLHAQEAPDRVLELEEWGALFDRTNDGLISQRDFGGHRYARLAHVGDRTGLEMIRTLQQRAVALGIDVFMECTITEILKDGDRVAGAFGYWRESGRLITFEAPSVVLATGGIGKSFKVTSNSWEYTGDGHALAVRAGASLINMEFVQFHPTGMVWPPSVRGILVTESVRGDGGVLKNSEGRRFMFDYIPDFFKAETADSIEEADRWYTDKKNNRRPPELLPRDEVARAINSEVKAGRGTPHGGIYLDIASRRDPEYIMRRLPSMYHQFKELADVDITKEPMEIGPTCHYVMGGVEVDPDTAVSIVPGLYAAGEVAGGMHGSNRLGGNSLSDLLVFGRRAGLNAAYYAARTHDAPVTVDEDAVVAAADAALAPFSEEGGENPYSVQKDLQEVMHTLVGIIRTAEELEQALGEIEKLAERSRHLTVEGNRQYNPGWHLAIDLQNMLWVSECIAKAALTRTESRGGHTRDDYPMTDQDWGTKNIVLRRHDDSVELAIQPLPQMPAELKALFEEK</sequence>
<dbReference type="Pfam" id="PF02910">
    <property type="entry name" value="Succ_DH_flav_C"/>
    <property type="match status" value="1"/>
</dbReference>
<name>A0A1I2YWW1_9ACTN</name>
<dbReference type="GO" id="GO:0033765">
    <property type="term" value="F:steroid dehydrogenase activity, acting on the CH-CH group of donors"/>
    <property type="evidence" value="ECO:0007669"/>
    <property type="project" value="UniProtKB-ARBA"/>
</dbReference>
<dbReference type="InterPro" id="IPR036188">
    <property type="entry name" value="FAD/NAD-bd_sf"/>
</dbReference>
<feature type="coiled-coil region" evidence="6">
    <location>
        <begin position="491"/>
        <end position="518"/>
    </location>
</feature>
<feature type="active site" description="Proton acceptor" evidence="5">
    <location>
        <position position="315"/>
    </location>
</feature>
<evidence type="ECO:0000256" key="5">
    <source>
        <dbReference type="PIRSR" id="PIRSR000171-1"/>
    </source>
</evidence>
<protein>
    <submittedName>
        <fullName evidence="10">Succinate dehydrogenase / fumarate reductase flavoprotein subunit</fullName>
        <ecNumber evidence="9">1.3.5.1</ecNumber>
        <ecNumber evidence="9">1.3.5.4</ecNumber>
    </submittedName>
</protein>
<dbReference type="SUPFAM" id="SSF51905">
    <property type="entry name" value="FAD/NAD(P)-binding domain"/>
    <property type="match status" value="1"/>
</dbReference>
<evidence type="ECO:0000256" key="3">
    <source>
        <dbReference type="ARBA" id="ARBA00022827"/>
    </source>
</evidence>
<dbReference type="InterPro" id="IPR003953">
    <property type="entry name" value="FAD-dep_OxRdtase_2_FAD-bd"/>
</dbReference>
<dbReference type="Gene3D" id="3.50.50.60">
    <property type="entry name" value="FAD/NAD(P)-binding domain"/>
    <property type="match status" value="1"/>
</dbReference>
<keyword evidence="4 9" id="KW-0560">Oxidoreductase</keyword>
<dbReference type="SUPFAM" id="SSF56425">
    <property type="entry name" value="Succinate dehydrogenase/fumarate reductase flavoprotein, catalytic domain"/>
    <property type="match status" value="1"/>
</dbReference>
<dbReference type="InterPro" id="IPR030664">
    <property type="entry name" value="SdhA/FrdA/AprA"/>
</dbReference>
<comment type="cofactor">
    <cofactor evidence="1">
        <name>FAD</name>
        <dbReference type="ChEBI" id="CHEBI:57692"/>
    </cofactor>
</comment>
<reference evidence="9 12" key="2">
    <citation type="submission" date="2020-07" db="EMBL/GenBank/DDBJ databases">
        <title>Sequencing the genomes of 1000 actinobacteria strains.</title>
        <authorList>
            <person name="Klenk H.-P."/>
        </authorList>
    </citation>
    <scope>NUCLEOTIDE SEQUENCE [LARGE SCALE GENOMIC DNA]</scope>
    <source>
        <strain evidence="9 12">DSM 45117</strain>
    </source>
</reference>
<keyword evidence="2" id="KW-0285">Flavoprotein</keyword>
<evidence type="ECO:0000256" key="6">
    <source>
        <dbReference type="SAM" id="Coils"/>
    </source>
</evidence>